<organism evidence="1 2">
    <name type="scientific">Paraglaciecola algarum</name>
    <dbReference type="NCBI Taxonomy" id="3050085"/>
    <lineage>
        <taxon>Bacteria</taxon>
        <taxon>Pseudomonadati</taxon>
        <taxon>Pseudomonadota</taxon>
        <taxon>Gammaproteobacteria</taxon>
        <taxon>Alteromonadales</taxon>
        <taxon>Alteromonadaceae</taxon>
        <taxon>Paraglaciecola</taxon>
    </lineage>
</organism>
<protein>
    <submittedName>
        <fullName evidence="1">Uncharacterized protein</fullName>
    </submittedName>
</protein>
<dbReference type="EMBL" id="JAKGAS010000008">
    <property type="protein sequence ID" value="MCF2949381.1"/>
    <property type="molecule type" value="Genomic_DNA"/>
</dbReference>
<proteinExistence type="predicted"/>
<comment type="caution">
    <text evidence="1">The sequence shown here is derived from an EMBL/GenBank/DDBJ whole genome shotgun (WGS) entry which is preliminary data.</text>
</comment>
<gene>
    <name evidence="1" type="ORF">L0668_14775</name>
</gene>
<dbReference type="Proteomes" id="UP001521137">
    <property type="component" value="Unassembled WGS sequence"/>
</dbReference>
<evidence type="ECO:0000313" key="2">
    <source>
        <dbReference type="Proteomes" id="UP001521137"/>
    </source>
</evidence>
<sequence>MENPNKLLLIISILTLLAVGFSYINLKDTIEDQDTEEFQAAPTTSVTISGVGGNVTRVVGGGNCSPTSPQVKAEASIVGGVNGNQIEVKAKCSLGGTTAVATSIDIGGPAVFNSGIGNPGNGKANCTPNYTPAAAGGVASTWTAVCTF</sequence>
<dbReference type="RefSeq" id="WP_235313482.1">
    <property type="nucleotide sequence ID" value="NZ_JAKGAS010000008.1"/>
</dbReference>
<reference evidence="1 2" key="1">
    <citation type="submission" date="2022-01" db="EMBL/GenBank/DDBJ databases">
        <title>Paraglaciecola sp. G1-23.</title>
        <authorList>
            <person name="Jin M.S."/>
            <person name="Han D.M."/>
            <person name="Kim H.M."/>
            <person name="Jeon C.O."/>
        </authorList>
    </citation>
    <scope>NUCLEOTIDE SEQUENCE [LARGE SCALE GENOMIC DNA]</scope>
    <source>
        <strain evidence="1 2">G1-23</strain>
    </source>
</reference>
<keyword evidence="2" id="KW-1185">Reference proteome</keyword>
<name>A0ABS9D8U5_9ALTE</name>
<accession>A0ABS9D8U5</accession>
<evidence type="ECO:0000313" key="1">
    <source>
        <dbReference type="EMBL" id="MCF2949381.1"/>
    </source>
</evidence>